<evidence type="ECO:0000313" key="1">
    <source>
        <dbReference type="EMBL" id="KAK5929413.1"/>
    </source>
</evidence>
<dbReference type="AlphaFoldDB" id="A0AAN8E373"/>
<reference evidence="1 2" key="1">
    <citation type="journal article" date="2023" name="Mol. Biol. Evol.">
        <title>Genomics of Secondarily Temperate Adaptation in the Only Non-Antarctic Icefish.</title>
        <authorList>
            <person name="Rivera-Colon A.G."/>
            <person name="Rayamajhi N."/>
            <person name="Minhas B.F."/>
            <person name="Madrigal G."/>
            <person name="Bilyk K.T."/>
            <person name="Yoon V."/>
            <person name="Hune M."/>
            <person name="Gregory S."/>
            <person name="Cheng C.H.C."/>
            <person name="Catchen J.M."/>
        </authorList>
    </citation>
    <scope>NUCLEOTIDE SEQUENCE [LARGE SCALE GENOMIC DNA]</scope>
    <source>
        <tissue evidence="1">White muscle</tissue>
    </source>
</reference>
<proteinExistence type="predicted"/>
<protein>
    <submittedName>
        <fullName evidence="1">Uncharacterized protein</fullName>
    </submittedName>
</protein>
<gene>
    <name evidence="1" type="ORF">CgunFtcFv8_010644</name>
</gene>
<keyword evidence="2" id="KW-1185">Reference proteome</keyword>
<dbReference type="EMBL" id="JAURVH010001517">
    <property type="protein sequence ID" value="KAK5929413.1"/>
    <property type="molecule type" value="Genomic_DNA"/>
</dbReference>
<evidence type="ECO:0000313" key="2">
    <source>
        <dbReference type="Proteomes" id="UP001331515"/>
    </source>
</evidence>
<comment type="caution">
    <text evidence="1">The sequence shown here is derived from an EMBL/GenBank/DDBJ whole genome shotgun (WGS) entry which is preliminary data.</text>
</comment>
<dbReference type="Proteomes" id="UP001331515">
    <property type="component" value="Unassembled WGS sequence"/>
</dbReference>
<name>A0AAN8E373_CHAGU</name>
<organism evidence="1 2">
    <name type="scientific">Champsocephalus gunnari</name>
    <name type="common">Mackerel icefish</name>
    <dbReference type="NCBI Taxonomy" id="52237"/>
    <lineage>
        <taxon>Eukaryota</taxon>
        <taxon>Metazoa</taxon>
        <taxon>Chordata</taxon>
        <taxon>Craniata</taxon>
        <taxon>Vertebrata</taxon>
        <taxon>Euteleostomi</taxon>
        <taxon>Actinopterygii</taxon>
        <taxon>Neopterygii</taxon>
        <taxon>Teleostei</taxon>
        <taxon>Neoteleostei</taxon>
        <taxon>Acanthomorphata</taxon>
        <taxon>Eupercaria</taxon>
        <taxon>Perciformes</taxon>
        <taxon>Notothenioidei</taxon>
        <taxon>Channichthyidae</taxon>
        <taxon>Champsocephalus</taxon>
    </lineage>
</organism>
<sequence length="68" mass="7938">MRIMLKVEEMLCHPSADEPFSQSELRASLSLSEIDAHKRLWVELFIETETVREETCDLSMLDRILLSD</sequence>
<accession>A0AAN8E373</accession>